<name>A0A8G2FF04_DESNO</name>
<dbReference type="Proteomes" id="UP000199581">
    <property type="component" value="Unassembled WGS sequence"/>
</dbReference>
<keyword evidence="2" id="KW-1185">Reference proteome</keyword>
<evidence type="ECO:0000313" key="2">
    <source>
        <dbReference type="Proteomes" id="UP000199581"/>
    </source>
</evidence>
<gene>
    <name evidence="1" type="ORF">SAMN05421830_10911</name>
</gene>
<dbReference type="EMBL" id="FOTO01000009">
    <property type="protein sequence ID" value="SFL90990.1"/>
    <property type="molecule type" value="Genomic_DNA"/>
</dbReference>
<proteinExistence type="predicted"/>
<reference evidence="1 2" key="1">
    <citation type="submission" date="2016-10" db="EMBL/GenBank/DDBJ databases">
        <authorList>
            <person name="Varghese N."/>
            <person name="Submissions S."/>
        </authorList>
    </citation>
    <scope>NUCLEOTIDE SEQUENCE [LARGE SCALE GENOMIC DNA]</scope>
    <source>
        <strain evidence="1 2">DSM 1741</strain>
    </source>
</reference>
<accession>A0A8G2FF04</accession>
<evidence type="ECO:0000313" key="1">
    <source>
        <dbReference type="EMBL" id="SFL90990.1"/>
    </source>
</evidence>
<comment type="caution">
    <text evidence="1">The sequence shown here is derived from an EMBL/GenBank/DDBJ whole genome shotgun (WGS) entry which is preliminary data.</text>
</comment>
<organism evidence="1 2">
    <name type="scientific">Desulfomicrobium norvegicum (strain DSM 1741 / NCIMB 8310)</name>
    <name type="common">Desulfovibrio baculatus (strain Norway 4)</name>
    <name type="synonym">Desulfovibrio desulfuricans (strain Norway 4)</name>
    <dbReference type="NCBI Taxonomy" id="52561"/>
    <lineage>
        <taxon>Bacteria</taxon>
        <taxon>Pseudomonadati</taxon>
        <taxon>Thermodesulfobacteriota</taxon>
        <taxon>Desulfovibrionia</taxon>
        <taxon>Desulfovibrionales</taxon>
        <taxon>Desulfomicrobiaceae</taxon>
        <taxon>Desulfomicrobium</taxon>
    </lineage>
</organism>
<protein>
    <submittedName>
        <fullName evidence="1">Uncharacterized protein</fullName>
    </submittedName>
</protein>
<sequence>MLHLTHPPAIGCVMNCGGSAGVFILHLTHPPASREVRAERPDRVETWLERQVHRVHGNLM</sequence>
<dbReference type="RefSeq" id="WP_143077916.1">
    <property type="nucleotide sequence ID" value="NZ_FOTO01000009.1"/>
</dbReference>
<dbReference type="AlphaFoldDB" id="A0A8G2FF04"/>